<dbReference type="SUPFAM" id="SSF100950">
    <property type="entry name" value="NagB/RpiA/CoA transferase-like"/>
    <property type="match status" value="1"/>
</dbReference>
<accession>K1TZ80</accession>
<dbReference type="InterPro" id="IPR037171">
    <property type="entry name" value="NagB/RpiA_transferase-like"/>
</dbReference>
<dbReference type="AlphaFoldDB" id="K1TZ80"/>
<dbReference type="Gene3D" id="3.40.50.1360">
    <property type="match status" value="1"/>
</dbReference>
<protein>
    <submittedName>
        <fullName evidence="1">Glucosamine-6-phosphate isomerase</fullName>
    </submittedName>
</protein>
<comment type="caution">
    <text evidence="1">The sequence shown here is derived from an EMBL/GenBank/DDBJ whole genome shotgun (WGS) entry which is preliminary data.</text>
</comment>
<sequence length="55" mass="6136">MKIIIANDYEDMSRKAANYLSAQVIMKPDAVLGLATGETPIGTYKQLVEWYNKGD</sequence>
<evidence type="ECO:0000313" key="1">
    <source>
        <dbReference type="EMBL" id="EKC72919.1"/>
    </source>
</evidence>
<keyword evidence="1" id="KW-0413">Isomerase</keyword>
<feature type="non-terminal residue" evidence="1">
    <location>
        <position position="55"/>
    </location>
</feature>
<dbReference type="GO" id="GO:0016853">
    <property type="term" value="F:isomerase activity"/>
    <property type="evidence" value="ECO:0007669"/>
    <property type="project" value="UniProtKB-KW"/>
</dbReference>
<organism evidence="1">
    <name type="scientific">human gut metagenome</name>
    <dbReference type="NCBI Taxonomy" id="408170"/>
    <lineage>
        <taxon>unclassified sequences</taxon>
        <taxon>metagenomes</taxon>
        <taxon>organismal metagenomes</taxon>
    </lineage>
</organism>
<name>K1TZ80_9ZZZZ</name>
<reference evidence="1" key="1">
    <citation type="journal article" date="2013" name="Environ. Microbiol.">
        <title>Microbiota from the distal guts of lean and obese adolescents exhibit partial functional redundancy besides clear differences in community structure.</title>
        <authorList>
            <person name="Ferrer M."/>
            <person name="Ruiz A."/>
            <person name="Lanza F."/>
            <person name="Haange S.B."/>
            <person name="Oberbach A."/>
            <person name="Till H."/>
            <person name="Bargiela R."/>
            <person name="Campoy C."/>
            <person name="Segura M.T."/>
            <person name="Richter M."/>
            <person name="von Bergen M."/>
            <person name="Seifert J."/>
            <person name="Suarez A."/>
        </authorList>
    </citation>
    <scope>NUCLEOTIDE SEQUENCE</scope>
</reference>
<dbReference type="EMBL" id="AJWZ01001735">
    <property type="protein sequence ID" value="EKC72919.1"/>
    <property type="molecule type" value="Genomic_DNA"/>
</dbReference>
<gene>
    <name evidence="1" type="ORF">OBE_02654</name>
</gene>
<proteinExistence type="predicted"/>